<dbReference type="GO" id="GO:0004497">
    <property type="term" value="F:monooxygenase activity"/>
    <property type="evidence" value="ECO:0007669"/>
    <property type="project" value="UniProtKB-KW"/>
</dbReference>
<name>A0A9W9V584_9EURO</name>
<dbReference type="InterPro" id="IPR050121">
    <property type="entry name" value="Cytochrome_P450_monoxygenase"/>
</dbReference>
<dbReference type="InterPro" id="IPR036396">
    <property type="entry name" value="Cyt_P450_sf"/>
</dbReference>
<dbReference type="PANTHER" id="PTHR24305">
    <property type="entry name" value="CYTOCHROME P450"/>
    <property type="match status" value="1"/>
</dbReference>
<gene>
    <name evidence="1" type="ORF">N7496_007914</name>
</gene>
<dbReference type="InterPro" id="IPR001128">
    <property type="entry name" value="Cyt_P450"/>
</dbReference>
<comment type="caution">
    <text evidence="1">The sequence shown here is derived from an EMBL/GenBank/DDBJ whole genome shotgun (WGS) entry which is preliminary data.</text>
</comment>
<reference evidence="1" key="2">
    <citation type="journal article" date="2023" name="IMA Fungus">
        <title>Comparative genomic study of the Penicillium genus elucidates a diverse pangenome and 15 lateral gene transfer events.</title>
        <authorList>
            <person name="Petersen C."/>
            <person name="Sorensen T."/>
            <person name="Nielsen M.R."/>
            <person name="Sondergaard T.E."/>
            <person name="Sorensen J.L."/>
            <person name="Fitzpatrick D.A."/>
            <person name="Frisvad J.C."/>
            <person name="Nielsen K.L."/>
        </authorList>
    </citation>
    <scope>NUCLEOTIDE SEQUENCE</scope>
    <source>
        <strain evidence="1">IBT 29864</strain>
    </source>
</reference>
<accession>A0A9W9V584</accession>
<keyword evidence="1" id="KW-0560">Oxidoreductase</keyword>
<dbReference type="OrthoDB" id="1470350at2759"/>
<dbReference type="PANTHER" id="PTHR24305:SF164">
    <property type="entry name" value="P450, PUTATIVE (EUROFUNG)-RELATED"/>
    <property type="match status" value="1"/>
</dbReference>
<organism evidence="1 2">
    <name type="scientific">Penicillium cataractarum</name>
    <dbReference type="NCBI Taxonomy" id="2100454"/>
    <lineage>
        <taxon>Eukaryota</taxon>
        <taxon>Fungi</taxon>
        <taxon>Dikarya</taxon>
        <taxon>Ascomycota</taxon>
        <taxon>Pezizomycotina</taxon>
        <taxon>Eurotiomycetes</taxon>
        <taxon>Eurotiomycetidae</taxon>
        <taxon>Eurotiales</taxon>
        <taxon>Aspergillaceae</taxon>
        <taxon>Penicillium</taxon>
    </lineage>
</organism>
<dbReference type="Pfam" id="PF00067">
    <property type="entry name" value="p450"/>
    <property type="match status" value="1"/>
</dbReference>
<dbReference type="GO" id="GO:0020037">
    <property type="term" value="F:heme binding"/>
    <property type="evidence" value="ECO:0007669"/>
    <property type="project" value="InterPro"/>
</dbReference>
<sequence length="259" mass="30027">MFLEYYSPILYRFWCQITPTSLRVAKGNRMIRDYVESTLTQDDISEFTLAARLRELKEVPRELAVAECLDHLGAGIETTGDVLCFLMWELSQPRNEARMNKLHEEFLDMRSEPLHTRPYLGAVIQEALRLWAPGSLPLPRYVPDDGRNMDGYFLPGHTIVGCQSYTLHRNEIVFPNPNEFAPERWLDPNGSSERQRWNFSFGLGARTLEMRALLHAVYSKYRTRPAKDMIADMSMYDQVLTSRPKDMCCLLAFEVYDAT</sequence>
<reference evidence="1" key="1">
    <citation type="submission" date="2022-11" db="EMBL/GenBank/DDBJ databases">
        <authorList>
            <person name="Petersen C."/>
        </authorList>
    </citation>
    <scope>NUCLEOTIDE SEQUENCE</scope>
    <source>
        <strain evidence="1">IBT 29864</strain>
    </source>
</reference>
<dbReference type="SUPFAM" id="SSF48264">
    <property type="entry name" value="Cytochrome P450"/>
    <property type="match status" value="1"/>
</dbReference>
<protein>
    <submittedName>
        <fullName evidence="1">Sterigmatocystin biosynthesis P450 monooxygenase</fullName>
    </submittedName>
</protein>
<evidence type="ECO:0000313" key="2">
    <source>
        <dbReference type="Proteomes" id="UP001147782"/>
    </source>
</evidence>
<proteinExistence type="predicted"/>
<dbReference type="GeneID" id="81440012"/>
<dbReference type="Proteomes" id="UP001147782">
    <property type="component" value="Unassembled WGS sequence"/>
</dbReference>
<dbReference type="RefSeq" id="XP_056552896.1">
    <property type="nucleotide sequence ID" value="XM_056700833.1"/>
</dbReference>
<evidence type="ECO:0000313" key="1">
    <source>
        <dbReference type="EMBL" id="KAJ5368154.1"/>
    </source>
</evidence>
<dbReference type="Gene3D" id="1.10.630.10">
    <property type="entry name" value="Cytochrome P450"/>
    <property type="match status" value="1"/>
</dbReference>
<dbReference type="PRINTS" id="PR00463">
    <property type="entry name" value="EP450I"/>
</dbReference>
<dbReference type="EMBL" id="JAPZBS010000007">
    <property type="protein sequence ID" value="KAJ5368154.1"/>
    <property type="molecule type" value="Genomic_DNA"/>
</dbReference>
<dbReference type="GO" id="GO:0005506">
    <property type="term" value="F:iron ion binding"/>
    <property type="evidence" value="ECO:0007669"/>
    <property type="project" value="InterPro"/>
</dbReference>
<keyword evidence="2" id="KW-1185">Reference proteome</keyword>
<dbReference type="GO" id="GO:0043386">
    <property type="term" value="P:mycotoxin biosynthetic process"/>
    <property type="evidence" value="ECO:0007669"/>
    <property type="project" value="UniProtKB-ARBA"/>
</dbReference>
<dbReference type="AlphaFoldDB" id="A0A9W9V584"/>
<dbReference type="InterPro" id="IPR002401">
    <property type="entry name" value="Cyt_P450_E_grp-I"/>
</dbReference>
<dbReference type="GO" id="GO:0016705">
    <property type="term" value="F:oxidoreductase activity, acting on paired donors, with incorporation or reduction of molecular oxygen"/>
    <property type="evidence" value="ECO:0007669"/>
    <property type="project" value="InterPro"/>
</dbReference>
<keyword evidence="1" id="KW-0503">Monooxygenase</keyword>